<dbReference type="Proteomes" id="UP001153636">
    <property type="component" value="Chromosome 2"/>
</dbReference>
<name>A0A9P0CVT1_9CUCU</name>
<sequence>MDRSTKEKCAWQDRKGSRSAHPRNERKRSTGFKGTNRHDIETDLTFASTSAAKILKKSPEFEVRIDQTFSYVILEFFLVFGALQELLKCKKCNSDVKFFKKSIRGLGFKICVQCSCPDPAEIDSCPLIKNAYEINRRFCFVMRLVGIGINGIRNFIALMDLTANFNNNTYYGIVKILQIAVKSIYEAVVKKAGTEEKEKTLEAENQGDILTVSGDGSWSKRGFTSRMGIVSVIGKYTNKVLDVAVKSSFCKACAFWKGQEGTPEGNEARKRLVQLKKAKKQIEDKAMESFNHCVWQLAPKHVFCGKQIVEIATQCAVCTFNEGYDPILKILETMGCTIGPSAADFAAKYKNARITQANRRASLDSKEARTARRTEQSIEHDLFEEAEGILYGPGIAD</sequence>
<dbReference type="EMBL" id="OV651814">
    <property type="protein sequence ID" value="CAH1106765.1"/>
    <property type="molecule type" value="Genomic_DNA"/>
</dbReference>
<feature type="compositionally biased region" description="Basic residues" evidence="1">
    <location>
        <begin position="17"/>
        <end position="30"/>
    </location>
</feature>
<dbReference type="AlphaFoldDB" id="A0A9P0CVT1"/>
<feature type="compositionally biased region" description="Basic and acidic residues" evidence="1">
    <location>
        <begin position="1"/>
        <end position="16"/>
    </location>
</feature>
<feature type="domain" description="Mutator-like transposase" evidence="2">
    <location>
        <begin position="82"/>
        <end position="272"/>
    </location>
</feature>
<proteinExistence type="predicted"/>
<dbReference type="InterPro" id="IPR049012">
    <property type="entry name" value="Mutator_transp_dom"/>
</dbReference>
<dbReference type="OrthoDB" id="6776978at2759"/>
<organism evidence="3 4">
    <name type="scientific">Psylliodes chrysocephalus</name>
    <dbReference type="NCBI Taxonomy" id="3402493"/>
    <lineage>
        <taxon>Eukaryota</taxon>
        <taxon>Metazoa</taxon>
        <taxon>Ecdysozoa</taxon>
        <taxon>Arthropoda</taxon>
        <taxon>Hexapoda</taxon>
        <taxon>Insecta</taxon>
        <taxon>Pterygota</taxon>
        <taxon>Neoptera</taxon>
        <taxon>Endopterygota</taxon>
        <taxon>Coleoptera</taxon>
        <taxon>Polyphaga</taxon>
        <taxon>Cucujiformia</taxon>
        <taxon>Chrysomeloidea</taxon>
        <taxon>Chrysomelidae</taxon>
        <taxon>Galerucinae</taxon>
        <taxon>Alticini</taxon>
        <taxon>Psylliodes</taxon>
    </lineage>
</organism>
<protein>
    <recommendedName>
        <fullName evidence="2">Mutator-like transposase domain-containing protein</fullName>
    </recommendedName>
</protein>
<gene>
    <name evidence="3" type="ORF">PSYICH_LOCUS6940</name>
</gene>
<feature type="region of interest" description="Disordered" evidence="1">
    <location>
        <begin position="1"/>
        <end position="36"/>
    </location>
</feature>
<evidence type="ECO:0000313" key="3">
    <source>
        <dbReference type="EMBL" id="CAH1106765.1"/>
    </source>
</evidence>
<evidence type="ECO:0000259" key="2">
    <source>
        <dbReference type="Pfam" id="PF20700"/>
    </source>
</evidence>
<reference evidence="3" key="1">
    <citation type="submission" date="2022-01" db="EMBL/GenBank/DDBJ databases">
        <authorList>
            <person name="King R."/>
        </authorList>
    </citation>
    <scope>NUCLEOTIDE SEQUENCE</scope>
</reference>
<accession>A0A9P0CVT1</accession>
<evidence type="ECO:0000313" key="4">
    <source>
        <dbReference type="Proteomes" id="UP001153636"/>
    </source>
</evidence>
<dbReference type="Pfam" id="PF20700">
    <property type="entry name" value="Mutator"/>
    <property type="match status" value="1"/>
</dbReference>
<keyword evidence="4" id="KW-1185">Reference proteome</keyword>
<evidence type="ECO:0000256" key="1">
    <source>
        <dbReference type="SAM" id="MobiDB-lite"/>
    </source>
</evidence>